<feature type="compositionally biased region" description="Gly residues" evidence="6">
    <location>
        <begin position="110"/>
        <end position="122"/>
    </location>
</feature>
<reference evidence="7" key="1">
    <citation type="journal article" date="2020" name="bioRxiv">
        <title>Comparative genomics of Chlamydomonas.</title>
        <authorList>
            <person name="Craig R.J."/>
            <person name="Hasan A.R."/>
            <person name="Ness R.W."/>
            <person name="Keightley P.D."/>
        </authorList>
    </citation>
    <scope>NUCLEOTIDE SEQUENCE</scope>
    <source>
        <strain evidence="7">CCAP 11/173</strain>
    </source>
</reference>
<feature type="region of interest" description="Disordered" evidence="6">
    <location>
        <begin position="152"/>
        <end position="341"/>
    </location>
</feature>
<dbReference type="PANTHER" id="PTHR34113">
    <property type="entry name" value="INACTIVE PURPLE ACID PHOSPHATASE-LIKE PROTEIN"/>
    <property type="match status" value="1"/>
</dbReference>
<dbReference type="EMBL" id="JAEHOD010000028">
    <property type="protein sequence ID" value="KAG2445102.1"/>
    <property type="molecule type" value="Genomic_DNA"/>
</dbReference>
<feature type="compositionally biased region" description="Low complexity" evidence="6">
    <location>
        <begin position="181"/>
        <end position="191"/>
    </location>
</feature>
<organism evidence="7 8">
    <name type="scientific">Chlamydomonas schloesseri</name>
    <dbReference type="NCBI Taxonomy" id="2026947"/>
    <lineage>
        <taxon>Eukaryota</taxon>
        <taxon>Viridiplantae</taxon>
        <taxon>Chlorophyta</taxon>
        <taxon>core chlorophytes</taxon>
        <taxon>Chlorophyceae</taxon>
        <taxon>CS clade</taxon>
        <taxon>Chlamydomonadales</taxon>
        <taxon>Chlamydomonadaceae</taxon>
        <taxon>Chlamydomonas</taxon>
    </lineage>
</organism>
<keyword evidence="8" id="KW-1185">Reference proteome</keyword>
<dbReference type="GO" id="GO:2000904">
    <property type="term" value="P:regulation of starch metabolic process"/>
    <property type="evidence" value="ECO:0007669"/>
    <property type="project" value="TreeGrafter"/>
</dbReference>
<dbReference type="GO" id="GO:0009570">
    <property type="term" value="C:chloroplast stroma"/>
    <property type="evidence" value="ECO:0007669"/>
    <property type="project" value="UniProtKB-SubCell"/>
</dbReference>
<evidence type="ECO:0000256" key="3">
    <source>
        <dbReference type="ARBA" id="ARBA00022640"/>
    </source>
</evidence>
<dbReference type="GO" id="GO:2001070">
    <property type="term" value="F:starch binding"/>
    <property type="evidence" value="ECO:0007669"/>
    <property type="project" value="TreeGrafter"/>
</dbReference>
<keyword evidence="2" id="KW-0150">Chloroplast</keyword>
<feature type="region of interest" description="Disordered" evidence="6">
    <location>
        <begin position="107"/>
        <end position="139"/>
    </location>
</feature>
<evidence type="ECO:0000256" key="5">
    <source>
        <dbReference type="ARBA" id="ARBA00038237"/>
    </source>
</evidence>
<evidence type="ECO:0000313" key="7">
    <source>
        <dbReference type="EMBL" id="KAG2445102.1"/>
    </source>
</evidence>
<evidence type="ECO:0000256" key="2">
    <source>
        <dbReference type="ARBA" id="ARBA00022528"/>
    </source>
</evidence>
<dbReference type="InterPro" id="IPR052495">
    <property type="entry name" value="Alpha-glucan_binding_chloro"/>
</dbReference>
<feature type="compositionally biased region" description="Low complexity" evidence="6">
    <location>
        <begin position="123"/>
        <end position="134"/>
    </location>
</feature>
<dbReference type="Proteomes" id="UP000613740">
    <property type="component" value="Unassembled WGS sequence"/>
</dbReference>
<comment type="subcellular location">
    <subcellularLocation>
        <location evidence="1">Plastid</location>
        <location evidence="1">Chloroplast stroma</location>
    </subcellularLocation>
</comment>
<evidence type="ECO:0000256" key="4">
    <source>
        <dbReference type="ARBA" id="ARBA00022946"/>
    </source>
</evidence>
<gene>
    <name evidence="7" type="ORF">HYH02_008969</name>
</gene>
<proteinExistence type="inferred from homology"/>
<comment type="similarity">
    <text evidence="5">Belongs to the ESV1 family.</text>
</comment>
<dbReference type="PANTHER" id="PTHR34113:SF2">
    <property type="entry name" value="PROTEIN LIKE EARLY STARVATION, CHLOROPLASTIC"/>
    <property type="match status" value="1"/>
</dbReference>
<keyword evidence="3" id="KW-0934">Plastid</keyword>
<dbReference type="GO" id="GO:0005982">
    <property type="term" value="P:starch metabolic process"/>
    <property type="evidence" value="ECO:0007669"/>
    <property type="project" value="TreeGrafter"/>
</dbReference>
<evidence type="ECO:0000256" key="6">
    <source>
        <dbReference type="SAM" id="MobiDB-lite"/>
    </source>
</evidence>
<feature type="compositionally biased region" description="Low complexity" evidence="6">
    <location>
        <begin position="220"/>
        <end position="275"/>
    </location>
</feature>
<feature type="compositionally biased region" description="Low complexity" evidence="6">
    <location>
        <begin position="290"/>
        <end position="315"/>
    </location>
</feature>
<dbReference type="GO" id="GO:0043036">
    <property type="term" value="C:starch grain"/>
    <property type="evidence" value="ECO:0007669"/>
    <property type="project" value="TreeGrafter"/>
</dbReference>
<feature type="region of interest" description="Disordered" evidence="6">
    <location>
        <begin position="696"/>
        <end position="720"/>
    </location>
</feature>
<protein>
    <submittedName>
        <fullName evidence="7">Uncharacterized protein</fullName>
    </submittedName>
</protein>
<feature type="compositionally biased region" description="Gly residues" evidence="6">
    <location>
        <begin position="316"/>
        <end position="326"/>
    </location>
</feature>
<evidence type="ECO:0000256" key="1">
    <source>
        <dbReference type="ARBA" id="ARBA00004470"/>
    </source>
</evidence>
<name>A0A836B1Y4_9CHLO</name>
<accession>A0A836B1Y4</accession>
<evidence type="ECO:0000313" key="8">
    <source>
        <dbReference type="Proteomes" id="UP000613740"/>
    </source>
</evidence>
<dbReference type="OrthoDB" id="343842at2759"/>
<dbReference type="AlphaFoldDB" id="A0A836B1Y4"/>
<comment type="caution">
    <text evidence="7">The sequence shown here is derived from an EMBL/GenBank/DDBJ whole genome shotgun (WGS) entry which is preliminary data.</text>
</comment>
<sequence>MKLARRCWQPRPAFAPRVAGLWRSPAGHTVSSGRFGLSSSAAPVVLRAVRTSESSSSGTPLSLSDILVFESDMPAMLIQEQPPERKAEEIVDRAARVLQEVNSLLSTEQGAGGGAGRGGRGGAATATAAPPGAAESSTAFGSELSRAIFGGSAQVSEAEAERTRQALQRTLESSTPPPPSSTSTSTSTSTTGGDGGGGAAPAAAAAAAKQRPAWAQELFASGGASTGPSTSSTAPTSAPSAASTSSSSGPTSSASSASSSSGKPSSGPSAPAAPSRGGGGMRSTASSVKAPAQPASTSAPTASAPSASASSSSAPYGGGGGGGGGARVAEPPPPQMQRASRLAEWTPLAFADADLSLPTELTLKSEDALLTDRARSAVLPPLQSVVDLTAAVRPPSRGLDLGGGGAEAAAAVSEAVAEGVAVDEEQVTGRGALGRQLADGAGRLADGTRFEKLSGTDKGADGYVKKWEVLRGVTGDGTVQWEECWWTASNRYGLREMGAFKKGSTETGAAWVEEWKEVLYTHSTNLRLVIERTAHKWARDENADEWEEKWGECYEEAGRVHKFADKWAKAGANVWHERWGEDYDGRGACQKWTDKWAERLLPGGGQEQWGDKWTETFGAGKGTKHGEVWSAGGGGERYNRWWNEEHYGDGRVRKWGNSNTGEYWDTVEHMDTYYNPVPHFGFRHAVGHSPNLWAVPLPPPEEGAGSGSDDDGLGEGLGRL</sequence>
<keyword evidence="4" id="KW-0809">Transit peptide</keyword>